<dbReference type="PANTHER" id="PTHR21248">
    <property type="entry name" value="CARDIOLIPIN SYNTHASE"/>
    <property type="match status" value="1"/>
</dbReference>
<dbReference type="eggNOG" id="COG1502">
    <property type="taxonomic scope" value="Bacteria"/>
</dbReference>
<feature type="transmembrane region" description="Helical" evidence="1">
    <location>
        <begin position="67"/>
        <end position="87"/>
    </location>
</feature>
<keyword evidence="1" id="KW-0812">Transmembrane</keyword>
<keyword evidence="4" id="KW-1185">Reference proteome</keyword>
<name>W8GEB7_9MOLU</name>
<dbReference type="SUPFAM" id="SSF56024">
    <property type="entry name" value="Phospholipase D/nuclease"/>
    <property type="match status" value="2"/>
</dbReference>
<dbReference type="InterPro" id="IPR025202">
    <property type="entry name" value="PLD-like_dom"/>
</dbReference>
<dbReference type="OrthoDB" id="390145at2"/>
<dbReference type="RefSeq" id="WP_025208454.1">
    <property type="nucleotide sequence ID" value="NZ_CP006932.1"/>
</dbReference>
<evidence type="ECO:0000313" key="4">
    <source>
        <dbReference type="Proteomes" id="UP000019450"/>
    </source>
</evidence>
<dbReference type="HOGENOM" id="CLU_537137_0_0_14"/>
<dbReference type="AlphaFoldDB" id="W8GEB7"/>
<dbReference type="Proteomes" id="UP000019450">
    <property type="component" value="Chromosome"/>
</dbReference>
<accession>W8GEB7</accession>
<evidence type="ECO:0000256" key="1">
    <source>
        <dbReference type="SAM" id="Phobius"/>
    </source>
</evidence>
<dbReference type="PANTHER" id="PTHR21248:SF22">
    <property type="entry name" value="PHOSPHOLIPASE D"/>
    <property type="match status" value="1"/>
</dbReference>
<keyword evidence="1" id="KW-1133">Transmembrane helix</keyword>
<dbReference type="Gene3D" id="3.30.870.10">
    <property type="entry name" value="Endonuclease Chain A"/>
    <property type="match status" value="1"/>
</dbReference>
<keyword evidence="1" id="KW-0472">Membrane</keyword>
<organism evidence="3 4">
    <name type="scientific">Candidatus Hepatoplasma crinochetorum Av</name>
    <dbReference type="NCBI Taxonomy" id="1427984"/>
    <lineage>
        <taxon>Bacteria</taxon>
        <taxon>Bacillati</taxon>
        <taxon>Mycoplasmatota</taxon>
        <taxon>Mollicutes</taxon>
        <taxon>Candidatus Hepatoplasmataceae</taxon>
        <taxon>Candidatus Hepatoplasma</taxon>
    </lineage>
</organism>
<gene>
    <name evidence="3" type="ORF">X271_00035</name>
</gene>
<feature type="transmembrane region" description="Helical" evidence="1">
    <location>
        <begin position="20"/>
        <end position="47"/>
    </location>
</feature>
<evidence type="ECO:0000259" key="2">
    <source>
        <dbReference type="Pfam" id="PF13091"/>
    </source>
</evidence>
<evidence type="ECO:0000313" key="3">
    <source>
        <dbReference type="EMBL" id="AHK22154.1"/>
    </source>
</evidence>
<dbReference type="GO" id="GO:0006793">
    <property type="term" value="P:phosphorus metabolic process"/>
    <property type="evidence" value="ECO:0007669"/>
    <property type="project" value="UniProtKB-ARBA"/>
</dbReference>
<dbReference type="Pfam" id="PF13091">
    <property type="entry name" value="PLDc_2"/>
    <property type="match status" value="1"/>
</dbReference>
<dbReference type="STRING" id="1427984.X271_00035"/>
<protein>
    <submittedName>
        <fullName evidence="3">Cardiolipin synthetase</fullName>
    </submittedName>
</protein>
<reference evidence="3 4" key="1">
    <citation type="journal article" date="2014" name="Genome Biol. Evol.">
        <title>Phylogenomics of "Candidatus Hepatoplasma crinochetorum," a Lineage of Mollicutes Associated with Noninsect Arthropods.</title>
        <authorList>
            <person name="Leclercq S."/>
            <person name="Dittmer J."/>
            <person name="Bouchon D."/>
            <person name="Cordaux R."/>
        </authorList>
    </citation>
    <scope>NUCLEOTIDE SEQUENCE [LARGE SCALE GENOMIC DNA]</scope>
    <source>
        <strain evidence="3 4">Av</strain>
    </source>
</reference>
<proteinExistence type="predicted"/>
<sequence>MKQKINYYKFLTYFHYLISLLLLVLLIVSFIFWVYIGAILILIYYLFNLYYFIFDISFSDLNYQDKRIWFIILLFLPGTGSYLFLIFKKNSDKKFIEKQNISIIKNGWSENDDFFFKKDNLNLVKQKIFNSKIENFILEKDLFFINDKSKEIDFFISEIKKAKKEICLFLSSLDYGIVWKKIEEELFLKLEKNENFQIIFLLDYFAINSNNKKIIEKFKNKKNIHFSILNKIHFYKNLTFKKFHGNLNFVIIDQKIVYLNSLLLTEKNDLFSKNGFMFNSGFKLKNNSVNYFNSLFNYFFSFKNLELAAKRNQELLKLKTTENFINNSNNIQFYMNGIFINDSYYKSFINLINSSNTSIDLIVPNLFLLNDFKNLLIDVLKRNIKLRIIVSETENKSLKTKLSRLYEQEIISLGGEIFKLKNSGINTILLIIDNKLISFSTSNFKYDSIFDNLNIYLISDSKEMITKANLFLNNYLKISYKETSNYLKWSIFKQFWYKIVILFYPFL</sequence>
<dbReference type="EMBL" id="CP006932">
    <property type="protein sequence ID" value="AHK22154.1"/>
    <property type="molecule type" value="Genomic_DNA"/>
</dbReference>
<dbReference type="KEGG" id="hcr:X271_00035"/>
<feature type="domain" description="Phospholipase D-like" evidence="2">
    <location>
        <begin position="349"/>
        <end position="468"/>
    </location>
</feature>